<dbReference type="AlphaFoldDB" id="A0A9W7CIP5"/>
<sequence length="399" mass="43356">ITPTESSTYTRDSNLLFKKVYDGLTPPLTNDLQGTCHVGQLISTGVEQETINGEALRRSYIGDDQNLNLFPASGANLGPDGSVTGKVVFRGDDQQRTLMSGQILVEALFPTTEANSGVENVLVDWHTADYDSDPIYPNSKVCPRLNELQAAAYSSLEFQSFNTSAEASYLESIMQEDLGGADWMHILDCQMTSLCTGRPLPSVINDFSEDDDDSNFSRIYRHASDQLGKVYTHNDNEYAKLAMAPVLSSILTSTLLPSLTASSRSSLPTLLHITSGHDTTVMPLLAALGVWDGAWSPYASMLVIETYLYPGYPSDFPSGRAFRLVYNGDVLTGSFEGCGGSGDLCDLGLLTGYLEGFAKDDRDCEIRDPVLHYFSLSVVFSLSRVVSLPPVSGVPWMSG</sequence>
<gene>
    <name evidence="3" type="ORF">TrRE_jg12384</name>
</gene>
<organism evidence="3 4">
    <name type="scientific">Triparma retinervis</name>
    <dbReference type="NCBI Taxonomy" id="2557542"/>
    <lineage>
        <taxon>Eukaryota</taxon>
        <taxon>Sar</taxon>
        <taxon>Stramenopiles</taxon>
        <taxon>Ochrophyta</taxon>
        <taxon>Bolidophyceae</taxon>
        <taxon>Parmales</taxon>
        <taxon>Triparmaceae</taxon>
        <taxon>Triparma</taxon>
    </lineage>
</organism>
<protein>
    <recommendedName>
        <fullName evidence="5">Acid phosphatase</fullName>
    </recommendedName>
</protein>
<dbReference type="InterPro" id="IPR029033">
    <property type="entry name" value="His_PPase_superfam"/>
</dbReference>
<evidence type="ECO:0000313" key="4">
    <source>
        <dbReference type="Proteomes" id="UP001165082"/>
    </source>
</evidence>
<evidence type="ECO:0000313" key="3">
    <source>
        <dbReference type="EMBL" id="GMI06846.1"/>
    </source>
</evidence>
<keyword evidence="2" id="KW-0378">Hydrolase</keyword>
<dbReference type="Proteomes" id="UP001165082">
    <property type="component" value="Unassembled WGS sequence"/>
</dbReference>
<dbReference type="Pfam" id="PF00328">
    <property type="entry name" value="His_Phos_2"/>
    <property type="match status" value="1"/>
</dbReference>
<evidence type="ECO:0000256" key="1">
    <source>
        <dbReference type="ARBA" id="ARBA00005375"/>
    </source>
</evidence>
<name>A0A9W7CIP5_9STRA</name>
<reference evidence="3" key="1">
    <citation type="submission" date="2022-07" db="EMBL/GenBank/DDBJ databases">
        <title>Genome analysis of Parmales, a sister group of diatoms, reveals the evolutionary specialization of diatoms from phago-mixotrophs to photoautotrophs.</title>
        <authorList>
            <person name="Ban H."/>
            <person name="Sato S."/>
            <person name="Yoshikawa S."/>
            <person name="Kazumasa Y."/>
            <person name="Nakamura Y."/>
            <person name="Ichinomiya M."/>
            <person name="Saitoh K."/>
            <person name="Sato N."/>
            <person name="Blanc-Mathieu R."/>
            <person name="Endo H."/>
            <person name="Kuwata A."/>
            <person name="Ogata H."/>
        </authorList>
    </citation>
    <scope>NUCLEOTIDE SEQUENCE</scope>
</reference>
<comment type="caution">
    <text evidence="3">The sequence shown here is derived from an EMBL/GenBank/DDBJ whole genome shotgun (WGS) entry which is preliminary data.</text>
</comment>
<accession>A0A9W7CIP5</accession>
<dbReference type="GO" id="GO:0016791">
    <property type="term" value="F:phosphatase activity"/>
    <property type="evidence" value="ECO:0007669"/>
    <property type="project" value="TreeGrafter"/>
</dbReference>
<comment type="similarity">
    <text evidence="1">Belongs to the histidine acid phosphatase family.</text>
</comment>
<dbReference type="PANTHER" id="PTHR11567">
    <property type="entry name" value="ACID PHOSPHATASE-RELATED"/>
    <property type="match status" value="1"/>
</dbReference>
<dbReference type="CDD" id="cd07061">
    <property type="entry name" value="HP_HAP_like"/>
    <property type="match status" value="1"/>
</dbReference>
<dbReference type="PANTHER" id="PTHR11567:SF110">
    <property type="entry name" value="2-PHOSPHOXYLOSE PHOSPHATASE 1"/>
    <property type="match status" value="1"/>
</dbReference>
<evidence type="ECO:0000256" key="2">
    <source>
        <dbReference type="ARBA" id="ARBA00022801"/>
    </source>
</evidence>
<dbReference type="InterPro" id="IPR000560">
    <property type="entry name" value="His_Pase_clade-2"/>
</dbReference>
<dbReference type="InterPro" id="IPR050645">
    <property type="entry name" value="Histidine_acid_phosphatase"/>
</dbReference>
<dbReference type="OrthoDB" id="10257284at2759"/>
<keyword evidence="4" id="KW-1185">Reference proteome</keyword>
<proteinExistence type="inferred from homology"/>
<evidence type="ECO:0008006" key="5">
    <source>
        <dbReference type="Google" id="ProtNLM"/>
    </source>
</evidence>
<dbReference type="SUPFAM" id="SSF53254">
    <property type="entry name" value="Phosphoglycerate mutase-like"/>
    <property type="match status" value="1"/>
</dbReference>
<dbReference type="EMBL" id="BRXZ01000181">
    <property type="protein sequence ID" value="GMI06846.1"/>
    <property type="molecule type" value="Genomic_DNA"/>
</dbReference>
<feature type="non-terminal residue" evidence="3">
    <location>
        <position position="399"/>
    </location>
</feature>
<dbReference type="Gene3D" id="3.40.50.1240">
    <property type="entry name" value="Phosphoglycerate mutase-like"/>
    <property type="match status" value="1"/>
</dbReference>